<keyword evidence="3" id="KW-1185">Reference proteome</keyword>
<gene>
    <name evidence="2" type="ORF">HanXRQr2_Chr09g0364031</name>
</gene>
<keyword evidence="2" id="KW-0378">Hydrolase</keyword>
<comment type="caution">
    <text evidence="2">The sequence shown here is derived from an EMBL/GenBank/DDBJ whole genome shotgun (WGS) entry which is preliminary data.</text>
</comment>
<proteinExistence type="predicted"/>
<feature type="domain" description="NB-ARC" evidence="1">
    <location>
        <begin position="1"/>
        <end position="120"/>
    </location>
</feature>
<dbReference type="EMBL" id="MNCJ02000324">
    <property type="protein sequence ID" value="KAF5788861.1"/>
    <property type="molecule type" value="Genomic_DNA"/>
</dbReference>
<dbReference type="InterPro" id="IPR002182">
    <property type="entry name" value="NB-ARC"/>
</dbReference>
<dbReference type="AlphaFoldDB" id="A0A9K3I296"/>
<dbReference type="Proteomes" id="UP000215914">
    <property type="component" value="Unassembled WGS sequence"/>
</dbReference>
<accession>A0A9K3I296</accession>
<protein>
    <submittedName>
        <fullName evidence="2">P-loop containing nucleoside triphosphate hydrolase</fullName>
    </submittedName>
</protein>
<dbReference type="GO" id="GO:0043531">
    <property type="term" value="F:ADP binding"/>
    <property type="evidence" value="ECO:0007669"/>
    <property type="project" value="InterPro"/>
</dbReference>
<sequence>MIGIKGMGGGGKTTLPRAVFDHISNWFDGKSFVGNVKEDSKRSSSGLRKPQKQILKNVLNDDDIDVAGVSDVKSKMKKYMGSKKVLIVLDDVDDIGQLEALAGEPTWFKQGSRIIITTRDD</sequence>
<dbReference type="Pfam" id="PF00931">
    <property type="entry name" value="NB-ARC"/>
    <property type="match status" value="1"/>
</dbReference>
<evidence type="ECO:0000313" key="2">
    <source>
        <dbReference type="EMBL" id="KAF5788861.1"/>
    </source>
</evidence>
<name>A0A9K3I296_HELAN</name>
<dbReference type="InterPro" id="IPR044974">
    <property type="entry name" value="Disease_R_plants"/>
</dbReference>
<dbReference type="InterPro" id="IPR027417">
    <property type="entry name" value="P-loop_NTPase"/>
</dbReference>
<reference evidence="2" key="2">
    <citation type="submission" date="2020-06" db="EMBL/GenBank/DDBJ databases">
        <title>Helianthus annuus Genome sequencing and assembly Release 2.</title>
        <authorList>
            <person name="Gouzy J."/>
            <person name="Langlade N."/>
            <person name="Munos S."/>
        </authorList>
    </citation>
    <scope>NUCLEOTIDE SEQUENCE</scope>
    <source>
        <tissue evidence="2">Leaves</tissue>
    </source>
</reference>
<reference evidence="2" key="1">
    <citation type="journal article" date="2017" name="Nature">
        <title>The sunflower genome provides insights into oil metabolism, flowering and Asterid evolution.</title>
        <authorList>
            <person name="Badouin H."/>
            <person name="Gouzy J."/>
            <person name="Grassa C.J."/>
            <person name="Murat F."/>
            <person name="Staton S.E."/>
            <person name="Cottret L."/>
            <person name="Lelandais-Briere C."/>
            <person name="Owens G.L."/>
            <person name="Carrere S."/>
            <person name="Mayjonade B."/>
            <person name="Legrand L."/>
            <person name="Gill N."/>
            <person name="Kane N.C."/>
            <person name="Bowers J.E."/>
            <person name="Hubner S."/>
            <person name="Bellec A."/>
            <person name="Berard A."/>
            <person name="Berges H."/>
            <person name="Blanchet N."/>
            <person name="Boniface M.C."/>
            <person name="Brunel D."/>
            <person name="Catrice O."/>
            <person name="Chaidir N."/>
            <person name="Claudel C."/>
            <person name="Donnadieu C."/>
            <person name="Faraut T."/>
            <person name="Fievet G."/>
            <person name="Helmstetter N."/>
            <person name="King M."/>
            <person name="Knapp S.J."/>
            <person name="Lai Z."/>
            <person name="Le Paslier M.C."/>
            <person name="Lippi Y."/>
            <person name="Lorenzon L."/>
            <person name="Mandel J.R."/>
            <person name="Marage G."/>
            <person name="Marchand G."/>
            <person name="Marquand E."/>
            <person name="Bret-Mestries E."/>
            <person name="Morien E."/>
            <person name="Nambeesan S."/>
            <person name="Nguyen T."/>
            <person name="Pegot-Espagnet P."/>
            <person name="Pouilly N."/>
            <person name="Raftis F."/>
            <person name="Sallet E."/>
            <person name="Schiex T."/>
            <person name="Thomas J."/>
            <person name="Vandecasteele C."/>
            <person name="Vares D."/>
            <person name="Vear F."/>
            <person name="Vautrin S."/>
            <person name="Crespi M."/>
            <person name="Mangin B."/>
            <person name="Burke J.M."/>
            <person name="Salse J."/>
            <person name="Munos S."/>
            <person name="Vincourt P."/>
            <person name="Rieseberg L.H."/>
            <person name="Langlade N.B."/>
        </authorList>
    </citation>
    <scope>NUCLEOTIDE SEQUENCE</scope>
    <source>
        <tissue evidence="2">Leaves</tissue>
    </source>
</reference>
<organism evidence="2 3">
    <name type="scientific">Helianthus annuus</name>
    <name type="common">Common sunflower</name>
    <dbReference type="NCBI Taxonomy" id="4232"/>
    <lineage>
        <taxon>Eukaryota</taxon>
        <taxon>Viridiplantae</taxon>
        <taxon>Streptophyta</taxon>
        <taxon>Embryophyta</taxon>
        <taxon>Tracheophyta</taxon>
        <taxon>Spermatophyta</taxon>
        <taxon>Magnoliopsida</taxon>
        <taxon>eudicotyledons</taxon>
        <taxon>Gunneridae</taxon>
        <taxon>Pentapetalae</taxon>
        <taxon>asterids</taxon>
        <taxon>campanulids</taxon>
        <taxon>Asterales</taxon>
        <taxon>Asteraceae</taxon>
        <taxon>Asteroideae</taxon>
        <taxon>Heliantheae alliance</taxon>
        <taxon>Heliantheae</taxon>
        <taxon>Helianthus</taxon>
    </lineage>
</organism>
<dbReference type="PRINTS" id="PR00364">
    <property type="entry name" value="DISEASERSIST"/>
</dbReference>
<evidence type="ECO:0000259" key="1">
    <source>
        <dbReference type="Pfam" id="PF00931"/>
    </source>
</evidence>
<dbReference type="GO" id="GO:0006952">
    <property type="term" value="P:defense response"/>
    <property type="evidence" value="ECO:0007669"/>
    <property type="project" value="InterPro"/>
</dbReference>
<dbReference type="GO" id="GO:0016787">
    <property type="term" value="F:hydrolase activity"/>
    <property type="evidence" value="ECO:0007669"/>
    <property type="project" value="UniProtKB-KW"/>
</dbReference>
<dbReference type="PANTHER" id="PTHR11017">
    <property type="entry name" value="LEUCINE-RICH REPEAT-CONTAINING PROTEIN"/>
    <property type="match status" value="1"/>
</dbReference>
<evidence type="ECO:0000313" key="3">
    <source>
        <dbReference type="Proteomes" id="UP000215914"/>
    </source>
</evidence>
<dbReference type="Gene3D" id="3.40.50.300">
    <property type="entry name" value="P-loop containing nucleotide triphosphate hydrolases"/>
    <property type="match status" value="1"/>
</dbReference>
<dbReference type="PANTHER" id="PTHR11017:SF577">
    <property type="entry name" value="DISEASE RESISTANCE PROTEIN (TIR-NBS-LRR CLASS), PUTATIVE-RELATED"/>
    <property type="match status" value="1"/>
</dbReference>
<dbReference type="Gramene" id="mRNA:HanXRQr2_Chr09g0364031">
    <property type="protein sequence ID" value="CDS:HanXRQr2_Chr09g0364031.1"/>
    <property type="gene ID" value="HanXRQr2_Chr09g0364031"/>
</dbReference>
<dbReference type="SUPFAM" id="SSF52540">
    <property type="entry name" value="P-loop containing nucleoside triphosphate hydrolases"/>
    <property type="match status" value="1"/>
</dbReference>